<evidence type="ECO:0000313" key="1">
    <source>
        <dbReference type="EMBL" id="NDY82969.1"/>
    </source>
</evidence>
<reference evidence="1" key="1">
    <citation type="submission" date="2020-02" db="EMBL/GenBank/DDBJ databases">
        <authorList>
            <person name="Chen W.-M."/>
        </authorList>
    </citation>
    <scope>NUCLEOTIDE SEQUENCE</scope>
    <source>
        <strain evidence="1">NBD-18</strain>
    </source>
</reference>
<accession>A0A6B2R0U5</accession>
<dbReference type="RefSeq" id="WP_163653294.1">
    <property type="nucleotide sequence ID" value="NZ_JAAGRN010000004.1"/>
</dbReference>
<gene>
    <name evidence="1" type="ORF">G3I67_06980</name>
</gene>
<protein>
    <recommendedName>
        <fullName evidence="2">FAD-binding protein</fullName>
    </recommendedName>
</protein>
<dbReference type="EMBL" id="JAAGRN010000004">
    <property type="protein sequence ID" value="NDY82969.1"/>
    <property type="molecule type" value="Genomic_DNA"/>
</dbReference>
<sequence>MVTPNSRRSFLFGRRAPSTSWGSFCARLARTCQGSVRWEQNSSILQAWLIPAREGDLEHAIALCKEYGVKMMLDGIAVEPCATAMPLLWVEPGRAWATHAIEQSATDRFLRTDAGCKLSDLRQQGLEWVDEKLQDWSVAHWFASSEAAQWHTAQSGLSVIDRVQVRLSDGTSEVLGPFGASALTPLRSIRVQQMVPKLFELAASKQALTCARSAAWPARFRLDALMSTDGQEPNLAHLLAGHAGSLAWVQQVWFRLGPSRIAGSDSAIEPISTASKPAELAEPTSELNQAAAWLDSEIKKTFDPVGLFAPIQ</sequence>
<comment type="caution">
    <text evidence="1">The sequence shown here is derived from an EMBL/GenBank/DDBJ whole genome shotgun (WGS) entry which is preliminary data.</text>
</comment>
<evidence type="ECO:0008006" key="2">
    <source>
        <dbReference type="Google" id="ProtNLM"/>
    </source>
</evidence>
<organism evidence="1">
    <name type="scientific">Sheuella amnicola</name>
    <dbReference type="NCBI Taxonomy" id="2707330"/>
    <lineage>
        <taxon>Bacteria</taxon>
        <taxon>Pseudomonadati</taxon>
        <taxon>Pseudomonadota</taxon>
        <taxon>Betaproteobacteria</taxon>
        <taxon>Burkholderiales</taxon>
        <taxon>Alcaligenaceae</taxon>
        <taxon>Sheuella</taxon>
    </lineage>
</organism>
<proteinExistence type="predicted"/>
<name>A0A6B2R0U5_9BURK</name>
<dbReference type="AlphaFoldDB" id="A0A6B2R0U5"/>